<keyword evidence="11" id="KW-1185">Reference proteome</keyword>
<name>A0ABT3NVI8_9PROT</name>
<keyword evidence="5" id="KW-0406">Ion transport</keyword>
<dbReference type="Gene3D" id="1.20.120.350">
    <property type="entry name" value="Voltage-gated potassium channels. Chain C"/>
    <property type="match status" value="1"/>
</dbReference>
<gene>
    <name evidence="10" type="ORF">OF850_11095</name>
</gene>
<keyword evidence="6 8" id="KW-0472">Membrane</keyword>
<dbReference type="PANTHER" id="PTHR11537">
    <property type="entry name" value="VOLTAGE-GATED POTASSIUM CHANNEL"/>
    <property type="match status" value="1"/>
</dbReference>
<comment type="subcellular location">
    <subcellularLocation>
        <location evidence="1">Membrane</location>
        <topology evidence="1">Multi-pass membrane protein</topology>
    </subcellularLocation>
</comment>
<feature type="domain" description="Potassium channel" evidence="9">
    <location>
        <begin position="120"/>
        <end position="192"/>
    </location>
</feature>
<evidence type="ECO:0000313" key="10">
    <source>
        <dbReference type="EMBL" id="MCW8086175.1"/>
    </source>
</evidence>
<accession>A0ABT3NVI8</accession>
<evidence type="ECO:0000256" key="7">
    <source>
        <dbReference type="ARBA" id="ARBA00023303"/>
    </source>
</evidence>
<evidence type="ECO:0000256" key="1">
    <source>
        <dbReference type="ARBA" id="ARBA00004141"/>
    </source>
</evidence>
<dbReference type="InterPro" id="IPR027359">
    <property type="entry name" value="Volt_channel_dom_sf"/>
</dbReference>
<organism evidence="10 11">
    <name type="scientific">Sabulicella glaciei</name>
    <dbReference type="NCBI Taxonomy" id="2984948"/>
    <lineage>
        <taxon>Bacteria</taxon>
        <taxon>Pseudomonadati</taxon>
        <taxon>Pseudomonadota</taxon>
        <taxon>Alphaproteobacteria</taxon>
        <taxon>Acetobacterales</taxon>
        <taxon>Acetobacteraceae</taxon>
        <taxon>Sabulicella</taxon>
    </lineage>
</organism>
<feature type="transmembrane region" description="Helical" evidence="8">
    <location>
        <begin position="172"/>
        <end position="189"/>
    </location>
</feature>
<proteinExistence type="predicted"/>
<dbReference type="SUPFAM" id="SSF81324">
    <property type="entry name" value="Voltage-gated potassium channels"/>
    <property type="match status" value="1"/>
</dbReference>
<evidence type="ECO:0000256" key="2">
    <source>
        <dbReference type="ARBA" id="ARBA00022448"/>
    </source>
</evidence>
<comment type="caution">
    <text evidence="10">The sequence shown here is derived from an EMBL/GenBank/DDBJ whole genome shotgun (WGS) entry which is preliminary data.</text>
</comment>
<keyword evidence="7 10" id="KW-0407">Ion channel</keyword>
<evidence type="ECO:0000256" key="4">
    <source>
        <dbReference type="ARBA" id="ARBA00022989"/>
    </source>
</evidence>
<evidence type="ECO:0000256" key="5">
    <source>
        <dbReference type="ARBA" id="ARBA00023065"/>
    </source>
</evidence>
<evidence type="ECO:0000256" key="3">
    <source>
        <dbReference type="ARBA" id="ARBA00022692"/>
    </source>
</evidence>
<dbReference type="GO" id="GO:0034220">
    <property type="term" value="P:monoatomic ion transmembrane transport"/>
    <property type="evidence" value="ECO:0007669"/>
    <property type="project" value="UniProtKB-KW"/>
</dbReference>
<evidence type="ECO:0000259" key="9">
    <source>
        <dbReference type="Pfam" id="PF07885"/>
    </source>
</evidence>
<dbReference type="EMBL" id="JAPFQI010000007">
    <property type="protein sequence ID" value="MCW8086175.1"/>
    <property type="molecule type" value="Genomic_DNA"/>
</dbReference>
<evidence type="ECO:0000256" key="6">
    <source>
        <dbReference type="ARBA" id="ARBA00023136"/>
    </source>
</evidence>
<keyword evidence="4 8" id="KW-1133">Transmembrane helix</keyword>
<dbReference type="Proteomes" id="UP001526430">
    <property type="component" value="Unassembled WGS sequence"/>
</dbReference>
<feature type="transmembrane region" description="Helical" evidence="8">
    <location>
        <begin position="62"/>
        <end position="84"/>
    </location>
</feature>
<keyword evidence="2" id="KW-0813">Transport</keyword>
<evidence type="ECO:0000313" key="11">
    <source>
        <dbReference type="Proteomes" id="UP001526430"/>
    </source>
</evidence>
<dbReference type="RefSeq" id="WP_301590161.1">
    <property type="nucleotide sequence ID" value="NZ_JAPFQI010000007.1"/>
</dbReference>
<feature type="transmembrane region" description="Helical" evidence="8">
    <location>
        <begin position="112"/>
        <end position="131"/>
    </location>
</feature>
<evidence type="ECO:0000256" key="8">
    <source>
        <dbReference type="SAM" id="Phobius"/>
    </source>
</evidence>
<dbReference type="InterPro" id="IPR013099">
    <property type="entry name" value="K_chnl_dom"/>
</dbReference>
<keyword evidence="3 8" id="KW-0812">Transmembrane</keyword>
<dbReference type="InterPro" id="IPR028325">
    <property type="entry name" value="VG_K_chnl"/>
</dbReference>
<dbReference type="Gene3D" id="1.10.287.70">
    <property type="match status" value="1"/>
</dbReference>
<dbReference type="PANTHER" id="PTHR11537:SF254">
    <property type="entry name" value="POTASSIUM VOLTAGE-GATED CHANNEL PROTEIN SHAB"/>
    <property type="match status" value="1"/>
</dbReference>
<sequence length="231" mass="25814">MLILDLASIVWIVLASFLPVGPLVFAVDMGFGLVLLGEFVARHAIRDRPWHTALRPLEVADFVAILTLLLSPVLHHFLGFLRVLRMLRLLNSARIANSLREDWTLFRQNEEAVMAATQLVVFLFIMTGIVFESRGLLRPDVENYGDALYFVVTTLTTTGFGDFVPRDTGGRMLAVFIMLAGVTLFLRLAQALFRPRKVRHPCPTCGLQRHEADAVHCKSCGTLVNIPNDES</sequence>
<dbReference type="Pfam" id="PF07885">
    <property type="entry name" value="Ion_trans_2"/>
    <property type="match status" value="1"/>
</dbReference>
<protein>
    <submittedName>
        <fullName evidence="10">Potassium channel family protein</fullName>
    </submittedName>
</protein>
<reference evidence="10 11" key="1">
    <citation type="submission" date="2022-10" db="EMBL/GenBank/DDBJ databases">
        <title>Roseococcus glaciei nov., sp. nov., isolated from glacier.</title>
        <authorList>
            <person name="Liu Q."/>
            <person name="Xin Y.-H."/>
        </authorList>
    </citation>
    <scope>NUCLEOTIDE SEQUENCE [LARGE SCALE GENOMIC DNA]</scope>
    <source>
        <strain evidence="10 11">MDT2-1-1</strain>
    </source>
</reference>